<accession>A0A1M5B8R8</accession>
<dbReference type="PANTHER" id="PTHR21666:SF270">
    <property type="entry name" value="MUREIN HYDROLASE ACTIVATOR ENVC"/>
    <property type="match status" value="1"/>
</dbReference>
<dbReference type="GO" id="GO:0004222">
    <property type="term" value="F:metalloendopeptidase activity"/>
    <property type="evidence" value="ECO:0007669"/>
    <property type="project" value="TreeGrafter"/>
</dbReference>
<evidence type="ECO:0000313" key="3">
    <source>
        <dbReference type="EMBL" id="SHF38838.1"/>
    </source>
</evidence>
<evidence type="ECO:0000313" key="4">
    <source>
        <dbReference type="Proteomes" id="UP000184041"/>
    </source>
</evidence>
<reference evidence="3 4" key="1">
    <citation type="submission" date="2016-11" db="EMBL/GenBank/DDBJ databases">
        <authorList>
            <person name="Jaros S."/>
            <person name="Januszkiewicz K."/>
            <person name="Wedrychowicz H."/>
        </authorList>
    </citation>
    <scope>NUCLEOTIDE SEQUENCE [LARGE SCALE GENOMIC DNA]</scope>
    <source>
        <strain evidence="3 4">DSM 21986</strain>
    </source>
</reference>
<organism evidence="3 4">
    <name type="scientific">Fodinibius roseus</name>
    <dbReference type="NCBI Taxonomy" id="1194090"/>
    <lineage>
        <taxon>Bacteria</taxon>
        <taxon>Pseudomonadati</taxon>
        <taxon>Balneolota</taxon>
        <taxon>Balneolia</taxon>
        <taxon>Balneolales</taxon>
        <taxon>Balneolaceae</taxon>
        <taxon>Fodinibius</taxon>
    </lineage>
</organism>
<name>A0A1M5B8R8_9BACT</name>
<evidence type="ECO:0000259" key="2">
    <source>
        <dbReference type="Pfam" id="PF01551"/>
    </source>
</evidence>
<gene>
    <name evidence="3" type="ORF">SAMN05443144_10832</name>
</gene>
<proteinExistence type="predicted"/>
<dbReference type="EMBL" id="FQUS01000008">
    <property type="protein sequence ID" value="SHF38838.1"/>
    <property type="molecule type" value="Genomic_DNA"/>
</dbReference>
<dbReference type="InterPro" id="IPR011055">
    <property type="entry name" value="Dup_hybrid_motif"/>
</dbReference>
<dbReference type="Gene3D" id="2.70.70.10">
    <property type="entry name" value="Glucose Permease (Domain IIA)"/>
    <property type="match status" value="2"/>
</dbReference>
<dbReference type="CDD" id="cd12797">
    <property type="entry name" value="M23_peptidase"/>
    <property type="match status" value="2"/>
</dbReference>
<sequence>MIVASCSGSGPGEIPLSCPDANYPAWENSKFVLPYPVGEGYSVLRGNCAGSEHEGDIRFSYDFDMPVGSSVTAARLGVVKEVVEDFENFNGEGNGVNKIEIQHSDNSRSSYENLDKSSALVRVGQFVREGEIIAKSGASGLNHGETPHLHFHVLDGITRETRPVTFRNTEPNPDGLLTGSAYFAEPFVPEEDPRENCAGVNYPTWESSLYVLPYRVGEAYLILQGNCTDSSHQNDIRFGYDFRMPIGTTIIAARSGKVEEAVEEFENYNGGGNGANIVIVRHADGTRARYGHLDQNGVFVEVGQIVHQGDVIARSGASNLTEGFQEAHLHFHVQKETGTETLPSTFRNTSPNPNGLLIGGLYEAKPFTPEDK</sequence>
<keyword evidence="3" id="KW-0378">Hydrolase</keyword>
<evidence type="ECO:0000256" key="1">
    <source>
        <dbReference type="SAM" id="MobiDB-lite"/>
    </source>
</evidence>
<feature type="domain" description="M23ase beta-sheet core" evidence="2">
    <location>
        <begin position="239"/>
        <end position="336"/>
    </location>
</feature>
<feature type="domain" description="M23ase beta-sheet core" evidence="2">
    <location>
        <begin position="61"/>
        <end position="154"/>
    </location>
</feature>
<dbReference type="SUPFAM" id="SSF51261">
    <property type="entry name" value="Duplicated hybrid motif"/>
    <property type="match status" value="2"/>
</dbReference>
<dbReference type="InterPro" id="IPR016047">
    <property type="entry name" value="M23ase_b-sheet_dom"/>
</dbReference>
<dbReference type="PANTHER" id="PTHR21666">
    <property type="entry name" value="PEPTIDASE-RELATED"/>
    <property type="match status" value="1"/>
</dbReference>
<dbReference type="STRING" id="1194090.SAMN05443144_10832"/>
<protein>
    <submittedName>
        <fullName evidence="3">Murein DD-endopeptidase MepM and murein hydrolase activator NlpD, contain LysM domain</fullName>
    </submittedName>
</protein>
<feature type="compositionally biased region" description="Polar residues" evidence="1">
    <location>
        <begin position="341"/>
        <end position="353"/>
    </location>
</feature>
<feature type="region of interest" description="Disordered" evidence="1">
    <location>
        <begin position="341"/>
        <end position="372"/>
    </location>
</feature>
<dbReference type="AlphaFoldDB" id="A0A1M5B8R8"/>
<dbReference type="InterPro" id="IPR050570">
    <property type="entry name" value="Cell_wall_metabolism_enzyme"/>
</dbReference>
<keyword evidence="4" id="KW-1185">Reference proteome</keyword>
<dbReference type="Proteomes" id="UP000184041">
    <property type="component" value="Unassembled WGS sequence"/>
</dbReference>
<dbReference type="Pfam" id="PF01551">
    <property type="entry name" value="Peptidase_M23"/>
    <property type="match status" value="2"/>
</dbReference>